<dbReference type="PANTHER" id="PTHR21016:SF25">
    <property type="entry name" value="TM2 DOMAIN-CONTAINING PROTEIN DDB_G0277895-RELATED"/>
    <property type="match status" value="1"/>
</dbReference>
<keyword evidence="3 6" id="KW-1133">Transmembrane helix</keyword>
<feature type="transmembrane region" description="Helical" evidence="6">
    <location>
        <begin position="419"/>
        <end position="439"/>
    </location>
</feature>
<dbReference type="Pfam" id="PF05154">
    <property type="entry name" value="TM2"/>
    <property type="match status" value="2"/>
</dbReference>
<feature type="domain" description="TM2" evidence="7">
    <location>
        <begin position="390"/>
        <end position="438"/>
    </location>
</feature>
<feature type="compositionally biased region" description="Low complexity" evidence="5">
    <location>
        <begin position="209"/>
        <end position="219"/>
    </location>
</feature>
<evidence type="ECO:0000256" key="3">
    <source>
        <dbReference type="ARBA" id="ARBA00022989"/>
    </source>
</evidence>
<keyword evidence="4 6" id="KW-0472">Membrane</keyword>
<name>A0A366H5H7_9BACT</name>
<gene>
    <name evidence="8" type="ORF">DES53_11877</name>
</gene>
<evidence type="ECO:0000256" key="1">
    <source>
        <dbReference type="ARBA" id="ARBA00004141"/>
    </source>
</evidence>
<feature type="region of interest" description="Disordered" evidence="5">
    <location>
        <begin position="195"/>
        <end position="250"/>
    </location>
</feature>
<sequence>MTDELIAYEMAGQRRCIYVPLGYKHQVGSADGSHIPINGEGVPEVLFSFVRDEPGRIQLLNAEDEVLQDTTLPLELDVLGTSLMFYEPQDLVGEAAAQEEVTACLLEFHADGDRRMLEVEPGAIIIAGHAPDSHVVLSDGPNYAYAIRWDGADKVYIASLDDSEGGAWQGDGGDWGREFEARLPVTLQMGEQYGVLTLPTGDSDGTYTAEESPASSAPADPMDLPATDETQTWYRGPLPSFENSSHPVEEAASLDHLQTIRREEPHDASQTQWSEPSPSVQDPPAAYPPITVQNFPGHQRAESGYTIATSTHQSSTSDKRQSSAFLLSFFLGPFGVDRFYLGQPLMGLLKLLTFGGLFVWYIVDLYLIGMGLLRDAKGRPLLRDHVGTSDKSQSTAFVFAALLGSFGADHFYLGSPGTGVVKLLTCGGLGMWTLIDAIVTGMGLRKDPFGRALV</sequence>
<dbReference type="Proteomes" id="UP000253426">
    <property type="component" value="Unassembled WGS sequence"/>
</dbReference>
<dbReference type="InterPro" id="IPR050932">
    <property type="entry name" value="TM2D1-3-like"/>
</dbReference>
<evidence type="ECO:0000259" key="7">
    <source>
        <dbReference type="Pfam" id="PF05154"/>
    </source>
</evidence>
<dbReference type="AlphaFoldDB" id="A0A366H5H7"/>
<accession>A0A366H5H7</accession>
<dbReference type="GO" id="GO:0016020">
    <property type="term" value="C:membrane"/>
    <property type="evidence" value="ECO:0007669"/>
    <property type="project" value="UniProtKB-SubCell"/>
</dbReference>
<feature type="domain" description="TM2" evidence="7">
    <location>
        <begin position="319"/>
        <end position="365"/>
    </location>
</feature>
<evidence type="ECO:0000256" key="6">
    <source>
        <dbReference type="SAM" id="Phobius"/>
    </source>
</evidence>
<feature type="compositionally biased region" description="Polar residues" evidence="5">
    <location>
        <begin position="268"/>
        <end position="280"/>
    </location>
</feature>
<comment type="caution">
    <text evidence="8">The sequence shown here is derived from an EMBL/GenBank/DDBJ whole genome shotgun (WGS) entry which is preliminary data.</text>
</comment>
<organism evidence="8 9">
    <name type="scientific">Roseimicrobium gellanilyticum</name>
    <dbReference type="NCBI Taxonomy" id="748857"/>
    <lineage>
        <taxon>Bacteria</taxon>
        <taxon>Pseudomonadati</taxon>
        <taxon>Verrucomicrobiota</taxon>
        <taxon>Verrucomicrobiia</taxon>
        <taxon>Verrucomicrobiales</taxon>
        <taxon>Verrucomicrobiaceae</taxon>
        <taxon>Roseimicrobium</taxon>
    </lineage>
</organism>
<evidence type="ECO:0000313" key="8">
    <source>
        <dbReference type="EMBL" id="RBP36127.1"/>
    </source>
</evidence>
<evidence type="ECO:0000256" key="5">
    <source>
        <dbReference type="SAM" id="MobiDB-lite"/>
    </source>
</evidence>
<keyword evidence="9" id="KW-1185">Reference proteome</keyword>
<dbReference type="PANTHER" id="PTHR21016">
    <property type="entry name" value="BETA-AMYLOID BINDING PROTEIN-RELATED"/>
    <property type="match status" value="1"/>
</dbReference>
<feature type="transmembrane region" description="Helical" evidence="6">
    <location>
        <begin position="394"/>
        <end position="413"/>
    </location>
</feature>
<proteinExistence type="predicted"/>
<dbReference type="RefSeq" id="WP_211325742.1">
    <property type="nucleotide sequence ID" value="NZ_QNRR01000018.1"/>
</dbReference>
<feature type="region of interest" description="Disordered" evidence="5">
    <location>
        <begin position="264"/>
        <end position="287"/>
    </location>
</feature>
<feature type="transmembrane region" description="Helical" evidence="6">
    <location>
        <begin position="347"/>
        <end position="373"/>
    </location>
</feature>
<evidence type="ECO:0000313" key="9">
    <source>
        <dbReference type="Proteomes" id="UP000253426"/>
    </source>
</evidence>
<dbReference type="InterPro" id="IPR007829">
    <property type="entry name" value="TM2"/>
</dbReference>
<comment type="subcellular location">
    <subcellularLocation>
        <location evidence="1">Membrane</location>
        <topology evidence="1">Multi-pass membrane protein</topology>
    </subcellularLocation>
</comment>
<evidence type="ECO:0000256" key="2">
    <source>
        <dbReference type="ARBA" id="ARBA00022692"/>
    </source>
</evidence>
<reference evidence="8 9" key="1">
    <citation type="submission" date="2018-06" db="EMBL/GenBank/DDBJ databases">
        <title>Genomic Encyclopedia of Type Strains, Phase IV (KMG-IV): sequencing the most valuable type-strain genomes for metagenomic binning, comparative biology and taxonomic classification.</title>
        <authorList>
            <person name="Goeker M."/>
        </authorList>
    </citation>
    <scope>NUCLEOTIDE SEQUENCE [LARGE SCALE GENOMIC DNA]</scope>
    <source>
        <strain evidence="8 9">DSM 25532</strain>
    </source>
</reference>
<dbReference type="EMBL" id="QNRR01000018">
    <property type="protein sequence ID" value="RBP36127.1"/>
    <property type="molecule type" value="Genomic_DNA"/>
</dbReference>
<evidence type="ECO:0000256" key="4">
    <source>
        <dbReference type="ARBA" id="ARBA00023136"/>
    </source>
</evidence>
<protein>
    <submittedName>
        <fullName evidence="8">TM2 domain-containing protein</fullName>
    </submittedName>
</protein>
<keyword evidence="2 6" id="KW-0812">Transmembrane</keyword>